<reference evidence="1" key="1">
    <citation type="submission" date="2022-01" db="EMBL/GenBank/DDBJ databases">
        <title>Novel bile acid biosynthetic pathways are enriched in the microbiome of centenarians.</title>
        <authorList>
            <person name="Sato Y."/>
            <person name="Atarashi K."/>
            <person name="Plichta R.D."/>
            <person name="Arai Y."/>
            <person name="Sasajima S."/>
            <person name="Kearney M.S."/>
            <person name="Suda W."/>
            <person name="Takeshita K."/>
            <person name="Sasaki T."/>
            <person name="Okamoto S."/>
            <person name="Skelly N.A."/>
            <person name="Okamura Y."/>
            <person name="Vlamakis H."/>
            <person name="Li Y."/>
            <person name="Tanoue T."/>
            <person name="Takei H."/>
            <person name="Nittono H."/>
            <person name="Narushima S."/>
            <person name="Irie J."/>
            <person name="Itoh H."/>
            <person name="Moriya K."/>
            <person name="Sugiura Y."/>
            <person name="Suematsu M."/>
            <person name="Moritoki N."/>
            <person name="Shibata S."/>
            <person name="Littman R.D."/>
            <person name="Fischbach A.M."/>
            <person name="Uwamino Y."/>
            <person name="Inoue T."/>
            <person name="Honda A."/>
            <person name="Hattori M."/>
            <person name="Murai T."/>
            <person name="Xavier J.R."/>
            <person name="Hirose N."/>
            <person name="Honda K."/>
        </authorList>
    </citation>
    <scope>NUCLEOTIDE SEQUENCE</scope>
    <source>
        <strain evidence="1">CE91-St16</strain>
    </source>
</reference>
<gene>
    <name evidence="1" type="ORF">CE91St16_06540</name>
    <name evidence="2" type="ORF">RVH17_09375</name>
</gene>
<evidence type="ECO:0000313" key="1">
    <source>
        <dbReference type="EMBL" id="GKI17746.1"/>
    </source>
</evidence>
<evidence type="ECO:0000313" key="2">
    <source>
        <dbReference type="EMBL" id="MDU0260320.1"/>
    </source>
</evidence>
<sequence length="109" mass="11771">MLKIITSIALKPAACPAAEFRRVPLISPFGNLKTATTREDAGELLTITLTATLRSDDAFLHEPAIVRVKWRGGSLVFGSKDIPALLTLTEEETLVATCKYQTSIEAVKG</sequence>
<dbReference type="Proteomes" id="UP001055105">
    <property type="component" value="Unassembled WGS sequence"/>
</dbReference>
<proteinExistence type="predicted"/>
<dbReference type="RefSeq" id="WP_018696637.1">
    <property type="nucleotide sequence ID" value="NZ_AP025581.1"/>
</dbReference>
<protein>
    <submittedName>
        <fullName evidence="1">Uncharacterized protein</fullName>
    </submittedName>
</protein>
<dbReference type="Proteomes" id="UP001181347">
    <property type="component" value="Unassembled WGS sequence"/>
</dbReference>
<accession>A0AA37KT32</accession>
<dbReference type="EMBL" id="JAWDES010000005">
    <property type="protein sequence ID" value="MDU0260320.1"/>
    <property type="molecule type" value="Genomic_DNA"/>
</dbReference>
<organism evidence="1 3">
    <name type="scientific">Alistipes finegoldii</name>
    <dbReference type="NCBI Taxonomy" id="214856"/>
    <lineage>
        <taxon>Bacteria</taxon>
        <taxon>Pseudomonadati</taxon>
        <taxon>Bacteroidota</taxon>
        <taxon>Bacteroidia</taxon>
        <taxon>Bacteroidales</taxon>
        <taxon>Rikenellaceae</taxon>
        <taxon>Alistipes</taxon>
    </lineage>
</organism>
<comment type="caution">
    <text evidence="1">The sequence shown here is derived from an EMBL/GenBank/DDBJ whole genome shotgun (WGS) entry which is preliminary data.</text>
</comment>
<dbReference type="AlphaFoldDB" id="A0AA37KT32"/>
<dbReference type="EMBL" id="BQOL01000001">
    <property type="protein sequence ID" value="GKI17746.1"/>
    <property type="molecule type" value="Genomic_DNA"/>
</dbReference>
<evidence type="ECO:0000313" key="3">
    <source>
        <dbReference type="Proteomes" id="UP001055105"/>
    </source>
</evidence>
<name>A0AA37KT32_9BACT</name>
<reference evidence="2" key="2">
    <citation type="submission" date="2023-10" db="EMBL/GenBank/DDBJ databases">
        <title>Genome Sequence of the Bacteria from From Gut Wall in Crohn's Disease.</title>
        <authorList>
            <person name="Rodriguez-Palacios A."/>
        </authorList>
    </citation>
    <scope>NUCLEOTIDE SEQUENCE</scope>
    <source>
        <strain evidence="2">CavFT-hAR58</strain>
    </source>
</reference>